<reference evidence="4 5" key="1">
    <citation type="journal article" date="2010" name="DNA Res.">
        <title>Genome sequence of Kitasatospora setae NBRC 14216T: an evolutionary snapshot of the family Streptomycetaceae.</title>
        <authorList>
            <person name="Ichikawa N."/>
            <person name="Oguchi A."/>
            <person name="Ikeda H."/>
            <person name="Ishikawa J."/>
            <person name="Kitani S."/>
            <person name="Watanabe Y."/>
            <person name="Nakamura S."/>
            <person name="Katano Y."/>
            <person name="Kishi E."/>
            <person name="Sasagawa M."/>
            <person name="Ankai A."/>
            <person name="Fukui S."/>
            <person name="Hashimoto Y."/>
            <person name="Kamata S."/>
            <person name="Otoguro M."/>
            <person name="Tanikawa S."/>
            <person name="Nihira T."/>
            <person name="Horinouchi S."/>
            <person name="Ohnishi Y."/>
            <person name="Hayakawa M."/>
            <person name="Kuzuyama T."/>
            <person name="Arisawa A."/>
            <person name="Nomoto F."/>
            <person name="Miura H."/>
            <person name="Takahashi Y."/>
            <person name="Fujita N."/>
        </authorList>
    </citation>
    <scope>NUCLEOTIDE SEQUENCE [LARGE SCALE GENOMIC DNA]</scope>
    <source>
        <strain evidence="5">ATCC 33774 / DSM 43861 / JCM 3304 / KCC A-0304 / NBRC 14216 / KM-6054</strain>
    </source>
</reference>
<dbReference type="Pfam" id="PF00534">
    <property type="entry name" value="Glycos_transf_1"/>
    <property type="match status" value="1"/>
</dbReference>
<evidence type="ECO:0000256" key="2">
    <source>
        <dbReference type="ARBA" id="ARBA00022679"/>
    </source>
</evidence>
<dbReference type="STRING" id="452652.KSE_16650"/>
<dbReference type="CAZy" id="GT4">
    <property type="family name" value="Glycosyltransferase Family 4"/>
</dbReference>
<dbReference type="PANTHER" id="PTHR12526:SF635">
    <property type="entry name" value="GLYCOSYL TRANSFERASE GROUP 1"/>
    <property type="match status" value="1"/>
</dbReference>
<keyword evidence="5" id="KW-1185">Reference proteome</keyword>
<keyword evidence="2" id="KW-0808">Transferase</keyword>
<name>E4N8F9_KITSK</name>
<gene>
    <name evidence="4" type="ordered locus">KSE_16650</name>
</gene>
<dbReference type="PATRIC" id="fig|452652.3.peg.1668"/>
<organism evidence="4 5">
    <name type="scientific">Kitasatospora setae (strain ATCC 33774 / DSM 43861 / JCM 3304 / KCC A-0304 / NBRC 14216 / KM-6054)</name>
    <name type="common">Streptomyces setae</name>
    <dbReference type="NCBI Taxonomy" id="452652"/>
    <lineage>
        <taxon>Bacteria</taxon>
        <taxon>Bacillati</taxon>
        <taxon>Actinomycetota</taxon>
        <taxon>Actinomycetes</taxon>
        <taxon>Kitasatosporales</taxon>
        <taxon>Streptomycetaceae</taxon>
        <taxon>Kitasatospora</taxon>
    </lineage>
</organism>
<feature type="domain" description="Glycosyl transferase family 1" evidence="3">
    <location>
        <begin position="165"/>
        <end position="334"/>
    </location>
</feature>
<dbReference type="KEGG" id="ksk:KSE_16650"/>
<dbReference type="Proteomes" id="UP000007076">
    <property type="component" value="Chromosome"/>
</dbReference>
<dbReference type="Gene3D" id="3.40.50.2000">
    <property type="entry name" value="Glycogen Phosphorylase B"/>
    <property type="match status" value="2"/>
</dbReference>
<dbReference type="GO" id="GO:0016757">
    <property type="term" value="F:glycosyltransferase activity"/>
    <property type="evidence" value="ECO:0007669"/>
    <property type="project" value="InterPro"/>
</dbReference>
<dbReference type="InterPro" id="IPR001296">
    <property type="entry name" value="Glyco_trans_1"/>
</dbReference>
<dbReference type="AlphaFoldDB" id="E4N8F9"/>
<dbReference type="EMBL" id="AP010968">
    <property type="protein sequence ID" value="BAJ27490.1"/>
    <property type="molecule type" value="Genomic_DNA"/>
</dbReference>
<accession>E4N8F9</accession>
<evidence type="ECO:0000313" key="4">
    <source>
        <dbReference type="EMBL" id="BAJ27490.1"/>
    </source>
</evidence>
<dbReference type="PANTHER" id="PTHR12526">
    <property type="entry name" value="GLYCOSYLTRANSFERASE"/>
    <property type="match status" value="1"/>
</dbReference>
<protein>
    <recommendedName>
        <fullName evidence="1">D-inositol 3-phosphate glycosyltransferase</fullName>
    </recommendedName>
</protein>
<dbReference type="SUPFAM" id="SSF53756">
    <property type="entry name" value="UDP-Glycosyltransferase/glycogen phosphorylase"/>
    <property type="match status" value="1"/>
</dbReference>
<sequence>MNDLALDILAPGTRYFPPERLDSGLGGNEATLLAWWRHLRVRGVAVRVLLGEPAADRPRPDASLAADGWCTPATAPAPGRPTQAVIAWRNANLLADVPAGATRVLYIGDRSTPGIAGTTPACDLAFVGSKAAHALYAPLLTPRHGYVVHSCGHDIDPAPLADVPRRRFHCVHASVPERGLDPLLTLWPRLREQIPEATLTVMGGYRLWGYSPDQARSLAHHQVPALTRLPDGVTHLGEVDRTTYLRTLASSELMLYPTDYDEMCCIAALEASACGTVPVLSDRAALRERAAAGTAGLLVPGPAAHPDVQAAFADRAAALLNDQQRLNRLRGAAYAHAARHTTARVIDHLLEVIRRCR</sequence>
<dbReference type="HOGENOM" id="CLU_775640_0_0_11"/>
<proteinExistence type="predicted"/>
<evidence type="ECO:0000313" key="5">
    <source>
        <dbReference type="Proteomes" id="UP000007076"/>
    </source>
</evidence>
<dbReference type="RefSeq" id="WP_014134808.1">
    <property type="nucleotide sequence ID" value="NC_016109.1"/>
</dbReference>
<dbReference type="eggNOG" id="COG0438">
    <property type="taxonomic scope" value="Bacteria"/>
</dbReference>
<evidence type="ECO:0000256" key="1">
    <source>
        <dbReference type="ARBA" id="ARBA00021292"/>
    </source>
</evidence>
<evidence type="ECO:0000259" key="3">
    <source>
        <dbReference type="Pfam" id="PF00534"/>
    </source>
</evidence>